<evidence type="ECO:0000256" key="2">
    <source>
        <dbReference type="SAM" id="MobiDB-lite"/>
    </source>
</evidence>
<sequence>MSENQDIPCPIGVVSGAEGDPPENEPDDTQMHLSMSAGSKKRSREIDDSVEAKGKASKKWTSGKEASTFQQQPKPKSEKNCGEALQNRLKNFHHQIDRRRKTDKMRDLEFLAWVKLKSFPVRLKIPASFKQIKTGWPMRLDLQSILEKIQDIKAKFKNHLLTEDTVNKELDTVEDELNKLDQKRSEEQTRDPDAVFSNTKVCTFLIIDIN</sequence>
<feature type="compositionally biased region" description="Basic and acidic residues" evidence="2">
    <location>
        <begin position="44"/>
        <end position="54"/>
    </location>
</feature>
<name>A0A7J8UWN9_9ROSI</name>
<keyword evidence="4" id="KW-1185">Reference proteome</keyword>
<dbReference type="PANTHER" id="PTHR35021:SF8">
    <property type="entry name" value="FIBER PROTEIN FB17"/>
    <property type="match status" value="1"/>
</dbReference>
<proteinExistence type="predicted"/>
<dbReference type="PANTHER" id="PTHR35021">
    <property type="match status" value="1"/>
</dbReference>
<feature type="region of interest" description="Disordered" evidence="2">
    <location>
        <begin position="1"/>
        <end position="79"/>
    </location>
</feature>
<accession>A0A7J8UWN9</accession>
<evidence type="ECO:0000313" key="3">
    <source>
        <dbReference type="EMBL" id="MBA0654925.1"/>
    </source>
</evidence>
<comment type="caution">
    <text evidence="3">The sequence shown here is derived from an EMBL/GenBank/DDBJ whole genome shotgun (WGS) entry which is preliminary data.</text>
</comment>
<reference evidence="3 4" key="1">
    <citation type="journal article" date="2019" name="Genome Biol. Evol.">
        <title>Insights into the evolution of the New World diploid cottons (Gossypium, subgenus Houzingenia) based on genome sequencing.</title>
        <authorList>
            <person name="Grover C.E."/>
            <person name="Arick M.A. 2nd"/>
            <person name="Thrash A."/>
            <person name="Conover J.L."/>
            <person name="Sanders W.S."/>
            <person name="Peterson D.G."/>
            <person name="Frelichowski J.E."/>
            <person name="Scheffler J.A."/>
            <person name="Scheffler B.E."/>
            <person name="Wendel J.F."/>
        </authorList>
    </citation>
    <scope>NUCLEOTIDE SEQUENCE [LARGE SCALE GENOMIC DNA]</scope>
    <source>
        <strain evidence="3">57</strain>
        <tissue evidence="3">Leaf</tissue>
    </source>
</reference>
<dbReference type="OrthoDB" id="970699at2759"/>
<dbReference type="EMBL" id="JABFAB010000007">
    <property type="protein sequence ID" value="MBA0654925.1"/>
    <property type="molecule type" value="Genomic_DNA"/>
</dbReference>
<feature type="compositionally biased region" description="Polar residues" evidence="2">
    <location>
        <begin position="64"/>
        <end position="74"/>
    </location>
</feature>
<evidence type="ECO:0000313" key="4">
    <source>
        <dbReference type="Proteomes" id="UP000593573"/>
    </source>
</evidence>
<gene>
    <name evidence="3" type="ORF">Goklo_021826</name>
</gene>
<dbReference type="Proteomes" id="UP000593573">
    <property type="component" value="Unassembled WGS sequence"/>
</dbReference>
<evidence type="ECO:0000256" key="1">
    <source>
        <dbReference type="SAM" id="Coils"/>
    </source>
</evidence>
<keyword evidence="1" id="KW-0175">Coiled coil</keyword>
<feature type="coiled-coil region" evidence="1">
    <location>
        <begin position="163"/>
        <end position="190"/>
    </location>
</feature>
<protein>
    <submittedName>
        <fullName evidence="3">Uncharacterized protein</fullName>
    </submittedName>
</protein>
<organism evidence="3 4">
    <name type="scientific">Gossypium klotzschianum</name>
    <dbReference type="NCBI Taxonomy" id="34286"/>
    <lineage>
        <taxon>Eukaryota</taxon>
        <taxon>Viridiplantae</taxon>
        <taxon>Streptophyta</taxon>
        <taxon>Embryophyta</taxon>
        <taxon>Tracheophyta</taxon>
        <taxon>Spermatophyta</taxon>
        <taxon>Magnoliopsida</taxon>
        <taxon>eudicotyledons</taxon>
        <taxon>Gunneridae</taxon>
        <taxon>Pentapetalae</taxon>
        <taxon>rosids</taxon>
        <taxon>malvids</taxon>
        <taxon>Malvales</taxon>
        <taxon>Malvaceae</taxon>
        <taxon>Malvoideae</taxon>
        <taxon>Gossypium</taxon>
    </lineage>
</organism>
<dbReference type="AlphaFoldDB" id="A0A7J8UWN9"/>